<dbReference type="PROSITE" id="PS00636">
    <property type="entry name" value="DNAJ_1"/>
    <property type="match status" value="1"/>
</dbReference>
<dbReference type="STRING" id="1071380.I2GYL0"/>
<dbReference type="InterPro" id="IPR036869">
    <property type="entry name" value="J_dom_sf"/>
</dbReference>
<dbReference type="SUPFAM" id="SSF46565">
    <property type="entry name" value="Chaperone J-domain"/>
    <property type="match status" value="1"/>
</dbReference>
<dbReference type="SMART" id="SM00271">
    <property type="entry name" value="DnaJ"/>
    <property type="match status" value="1"/>
</dbReference>
<dbReference type="SUPFAM" id="SSF158702">
    <property type="entry name" value="Sec63 N-terminal domain-like"/>
    <property type="match status" value="1"/>
</dbReference>
<feature type="domain" description="J" evidence="3">
    <location>
        <begin position="129"/>
        <end position="200"/>
    </location>
</feature>
<keyword evidence="2" id="KW-1133">Transmembrane helix</keyword>
<dbReference type="PROSITE" id="PS50076">
    <property type="entry name" value="DNAJ_2"/>
    <property type="match status" value="1"/>
</dbReference>
<dbReference type="RefSeq" id="XP_004178731.1">
    <property type="nucleotide sequence ID" value="XM_004178683.1"/>
</dbReference>
<evidence type="ECO:0000313" key="4">
    <source>
        <dbReference type="EMBL" id="CCH59212.1"/>
    </source>
</evidence>
<keyword evidence="2" id="KW-0812">Transmembrane</keyword>
<dbReference type="Pfam" id="PF00226">
    <property type="entry name" value="DnaJ"/>
    <property type="match status" value="1"/>
</dbReference>
<keyword evidence="2" id="KW-0472">Membrane</keyword>
<dbReference type="OrthoDB" id="1734229at2759"/>
<feature type="compositionally biased region" description="Basic and acidic residues" evidence="1">
    <location>
        <begin position="672"/>
        <end position="682"/>
    </location>
</feature>
<evidence type="ECO:0000256" key="1">
    <source>
        <dbReference type="SAM" id="MobiDB-lite"/>
    </source>
</evidence>
<dbReference type="InterPro" id="IPR001623">
    <property type="entry name" value="DnaJ_domain"/>
</dbReference>
<dbReference type="GO" id="GO:0071256">
    <property type="term" value="C:translocon complex"/>
    <property type="evidence" value="ECO:0007669"/>
    <property type="project" value="EnsemblFungi"/>
</dbReference>
<dbReference type="GO" id="GO:0031207">
    <property type="term" value="C:Sec62/Sec63 complex"/>
    <property type="evidence" value="ECO:0007669"/>
    <property type="project" value="EnsemblFungi"/>
</dbReference>
<dbReference type="InterPro" id="IPR018253">
    <property type="entry name" value="DnaJ_domain_CS"/>
</dbReference>
<dbReference type="Gene3D" id="2.60.40.150">
    <property type="entry name" value="C2 domain"/>
    <property type="match status" value="1"/>
</dbReference>
<dbReference type="PRINTS" id="PR00625">
    <property type="entry name" value="JDOMAIN"/>
</dbReference>
<proteinExistence type="predicted"/>
<evidence type="ECO:0000313" key="5">
    <source>
        <dbReference type="Proteomes" id="UP000002866"/>
    </source>
</evidence>
<feature type="compositionally biased region" description="Acidic residues" evidence="1">
    <location>
        <begin position="632"/>
        <end position="671"/>
    </location>
</feature>
<feature type="transmembrane region" description="Helical" evidence="2">
    <location>
        <begin position="14"/>
        <end position="35"/>
    </location>
</feature>
<reference evidence="4 5" key="1">
    <citation type="journal article" date="2011" name="Proc. Natl. Acad. Sci. U.S.A.">
        <title>Evolutionary erosion of yeast sex chromosomes by mating-type switching accidents.</title>
        <authorList>
            <person name="Gordon J.L."/>
            <person name="Armisen D."/>
            <person name="Proux-Wera E."/>
            <person name="Oheigeartaigh S.S."/>
            <person name="Byrne K.P."/>
            <person name="Wolfe K.H."/>
        </authorList>
    </citation>
    <scope>NUCLEOTIDE SEQUENCE [LARGE SCALE GENOMIC DNA]</scope>
    <source>
        <strain evidence="5">ATCC 34711 / CBS 6284 / DSM 70876 / NBRC 10599 / NRRL Y-10934 / UCD 77-7</strain>
    </source>
</reference>
<protein>
    <recommendedName>
        <fullName evidence="3">J domain-containing protein</fullName>
    </recommendedName>
</protein>
<evidence type="ECO:0000259" key="3">
    <source>
        <dbReference type="PROSITE" id="PS50076"/>
    </source>
</evidence>
<dbReference type="eggNOG" id="KOG0721">
    <property type="taxonomic scope" value="Eukaryota"/>
</dbReference>
<name>I2GYL0_HENB6</name>
<dbReference type="AlphaFoldDB" id="I2GYL0"/>
<dbReference type="GeneID" id="14494086"/>
<dbReference type="HOGENOM" id="CLU_014210_0_0_1"/>
<dbReference type="FunFam" id="1.10.287.110:FF:000114">
    <property type="entry name" value="SEC63 isoform 5"/>
    <property type="match status" value="1"/>
</dbReference>
<evidence type="ECO:0000256" key="2">
    <source>
        <dbReference type="SAM" id="Phobius"/>
    </source>
</evidence>
<sequence length="693" mass="79778">MALNYDYDEQGETWPFFLLTLLLVLLIPSTLIQFWRIIKNNDSEDEVTRKYKEINKKAGRDVVPLEELNELYTDDKIKKFRKKFDHSSKSKILNLRNLLIIIGWVIVSVLVQRISNNDAIKEAASGMFDPYELLGISTSASERDIKSAYRKLSVKFHPDKLSKDLSEKERTTMEEMYVQITKAYEALTDEAMRENFLKYGHPDGPQSTTHGIALPQFLVEGAASPLLVFAYVSLLALILPYIVSKWWSRTQSYTKKGIHVNTASYFADRLVNYKPSEVVTTNLIINWLSHAEEFQIFFPNKTPAYFEKLLLNHINRVPMDENPTDVLIKYRIVAKCHSLLYGLLDIASGFRNTDIALAALDTFKCLVQAVPHNQYSQILQLPNVNKEHFIDSTEDVYTVGKLFTFEDNKIQKMLGIEDKDQFEHTMKVASNIPVLKLLKADFIVPGEKHVTPSAMAYISVKVLVRSPKHKFIPLKKFPDETLQEPTDFDFLKDPFASMNEKPLLPYSFAPFFPSSRRNAWCCLVALQKDLKILQSPFILERLSLTNLTKDLDKRVLKELGDDFDPKDWEIGSIRIPLAQAAPPEKGDFPFRIIIKSTDYFGCDLDFTIFMHVSDMTEEEKRDESQNLLNDLDSSEDDISDDGDEDEDDSEYDSDLTDIDTDTETEESDVEDEKQNIKEDKNKPFFFQFIPSKK</sequence>
<dbReference type="InParanoid" id="I2GYL0"/>
<dbReference type="OMA" id="ETWPFFL"/>
<dbReference type="GO" id="GO:0003723">
    <property type="term" value="F:RNA binding"/>
    <property type="evidence" value="ECO:0007669"/>
    <property type="project" value="TreeGrafter"/>
</dbReference>
<keyword evidence="5" id="KW-1185">Reference proteome</keyword>
<dbReference type="KEGG" id="tbl:TBLA_0B03730"/>
<dbReference type="Proteomes" id="UP000002866">
    <property type="component" value="Chromosome 2"/>
</dbReference>
<feature type="transmembrane region" description="Helical" evidence="2">
    <location>
        <begin position="92"/>
        <end position="111"/>
    </location>
</feature>
<organism evidence="4 5">
    <name type="scientific">Henningerozyma blattae (strain ATCC 34711 / CBS 6284 / DSM 70876 / NBRC 10599 / NRRL Y-10934 / UCD 77-7)</name>
    <name type="common">Yeast</name>
    <name type="synonym">Tetrapisispora blattae</name>
    <dbReference type="NCBI Taxonomy" id="1071380"/>
    <lineage>
        <taxon>Eukaryota</taxon>
        <taxon>Fungi</taxon>
        <taxon>Dikarya</taxon>
        <taxon>Ascomycota</taxon>
        <taxon>Saccharomycotina</taxon>
        <taxon>Saccharomycetes</taxon>
        <taxon>Saccharomycetales</taxon>
        <taxon>Saccharomycetaceae</taxon>
        <taxon>Henningerozyma</taxon>
    </lineage>
</organism>
<dbReference type="CDD" id="cd06257">
    <property type="entry name" value="DnaJ"/>
    <property type="match status" value="1"/>
</dbReference>
<dbReference type="GO" id="GO:0031204">
    <property type="term" value="P:post-translational protein targeting to membrane, translocation"/>
    <property type="evidence" value="ECO:0007669"/>
    <property type="project" value="EnsemblFungi"/>
</dbReference>
<dbReference type="PANTHER" id="PTHR24075">
    <property type="entry name" value="SEC63 DOMAIN-CONTAINING"/>
    <property type="match status" value="1"/>
</dbReference>
<dbReference type="SUPFAM" id="SSF81296">
    <property type="entry name" value="E set domains"/>
    <property type="match status" value="1"/>
</dbReference>
<dbReference type="Gene3D" id="1.10.287.110">
    <property type="entry name" value="DnaJ domain"/>
    <property type="match status" value="1"/>
</dbReference>
<dbReference type="InterPro" id="IPR035892">
    <property type="entry name" value="C2_domain_sf"/>
</dbReference>
<feature type="region of interest" description="Disordered" evidence="1">
    <location>
        <begin position="620"/>
        <end position="682"/>
    </location>
</feature>
<dbReference type="InterPro" id="IPR014756">
    <property type="entry name" value="Ig_E-set"/>
</dbReference>
<dbReference type="PANTHER" id="PTHR24075:SF0">
    <property type="entry name" value="TRANSLOCATION PROTEIN SEC63 HOMOLOG"/>
    <property type="match status" value="1"/>
</dbReference>
<dbReference type="EMBL" id="HE806317">
    <property type="protein sequence ID" value="CCH59212.1"/>
    <property type="molecule type" value="Genomic_DNA"/>
</dbReference>
<dbReference type="FunCoup" id="I2GYL0">
    <property type="interactions" value="518"/>
</dbReference>
<gene>
    <name evidence="4" type="primary">TBLA0B03730</name>
    <name evidence="4" type="ORF">TBLA_0B03730</name>
</gene>
<accession>I2GYL0</accession>
<dbReference type="GO" id="GO:0008320">
    <property type="term" value="F:protein transmembrane transporter activity"/>
    <property type="evidence" value="ECO:0007669"/>
    <property type="project" value="EnsemblFungi"/>
</dbReference>
<feature type="transmembrane region" description="Helical" evidence="2">
    <location>
        <begin position="222"/>
        <end position="243"/>
    </location>
</feature>
<dbReference type="GO" id="GO:0046967">
    <property type="term" value="P:cytosol to endoplasmic reticulum transport"/>
    <property type="evidence" value="ECO:0007669"/>
    <property type="project" value="EnsemblFungi"/>
</dbReference>
<dbReference type="GO" id="GO:0006614">
    <property type="term" value="P:SRP-dependent cotranslational protein targeting to membrane"/>
    <property type="evidence" value="ECO:0007669"/>
    <property type="project" value="EnsemblFungi"/>
</dbReference>